<evidence type="ECO:0000313" key="8">
    <source>
        <dbReference type="EMBL" id="CAI6331899.1"/>
    </source>
</evidence>
<dbReference type="GO" id="GO:0000981">
    <property type="term" value="F:DNA-binding transcription factor activity, RNA polymerase II-specific"/>
    <property type="evidence" value="ECO:0007669"/>
    <property type="project" value="InterPro"/>
</dbReference>
<keyword evidence="3" id="KW-0805">Transcription regulation</keyword>
<evidence type="ECO:0000256" key="5">
    <source>
        <dbReference type="ARBA" id="ARBA00023163"/>
    </source>
</evidence>
<dbReference type="AlphaFoldDB" id="A0A9W4XKI6"/>
<evidence type="ECO:0000259" key="7">
    <source>
        <dbReference type="PROSITE" id="PS50048"/>
    </source>
</evidence>
<dbReference type="Proteomes" id="UP001152607">
    <property type="component" value="Unassembled WGS sequence"/>
</dbReference>
<proteinExistence type="predicted"/>
<evidence type="ECO:0000256" key="1">
    <source>
        <dbReference type="ARBA" id="ARBA00022723"/>
    </source>
</evidence>
<dbReference type="InterPro" id="IPR001138">
    <property type="entry name" value="Zn2Cys6_DnaBD"/>
</dbReference>
<keyword evidence="2" id="KW-0862">Zinc</keyword>
<dbReference type="SMART" id="SM00066">
    <property type="entry name" value="GAL4"/>
    <property type="match status" value="1"/>
</dbReference>
<evidence type="ECO:0000256" key="4">
    <source>
        <dbReference type="ARBA" id="ARBA00023125"/>
    </source>
</evidence>
<gene>
    <name evidence="8" type="ORF">PDIGIT_LOCUS4928</name>
</gene>
<sequence>MSGSVQLDAYLSETMHLHWSTRTICFYISSPESLLPQFSFTRLVQKSNRSRWGTMALPPSARTGPKRKTKTGCRTCKVRKIKCDETWPACNCCVKTGRLCDGYGIWGGGGRRSEQRATAPVQPPTKTIATKILIPKARPVNLIGVATPEEKSYFEFYTSRTAKKLPPAFGTNFHHSVVLRASANEPAVLHAMLALSASHKRKEIDGFARIDSSPTLDKYEKFMLLQYSKAIQCLSVLPDENSSTLRTILITCLVFIYIEYLKGDYAAGISHLQSGLRLIRQIKQERSPRVELSAADAKLSARYHRALDDALIVAFERQHIVSDYACRYDPNHVRLPSDLLVPLPTMTFSSVDEAVYYIKEAFVYVESSLIEFHKPPEAQTESYHVVFQQDKPILQGHLDFWTNMYTNTVQKAIERGDLCEVQTYKTLRPYLSMAVIAVATALAAHTQMVYDEYTSTFFSIITQSIDLLETGGPCPKLLKRLKKLGWTISNPKSIGDVGRVPPTYFTALKCRNHRIRHCAIKLLQLEASEGTLDSHFAIVAGEVVRLEEGDYFTGSSDIFDVGEMRNFQRTHEHSSLPESRRMKKVDVELPTDGSDEIRLVCRRGSEAGGGYIRRTYNVSNSRWSDTEPDD</sequence>
<evidence type="ECO:0000256" key="3">
    <source>
        <dbReference type="ARBA" id="ARBA00023015"/>
    </source>
</evidence>
<comment type="caution">
    <text evidence="8">The sequence shown here is derived from an EMBL/GenBank/DDBJ whole genome shotgun (WGS) entry which is preliminary data.</text>
</comment>
<dbReference type="GO" id="GO:0008270">
    <property type="term" value="F:zinc ion binding"/>
    <property type="evidence" value="ECO:0007669"/>
    <property type="project" value="InterPro"/>
</dbReference>
<keyword evidence="1" id="KW-0479">Metal-binding</keyword>
<name>A0A9W4XKI6_9PLEO</name>
<evidence type="ECO:0000313" key="9">
    <source>
        <dbReference type="Proteomes" id="UP001152607"/>
    </source>
</evidence>
<keyword evidence="6" id="KW-0539">Nucleus</keyword>
<dbReference type="Gene3D" id="4.10.240.10">
    <property type="entry name" value="Zn(2)-C6 fungal-type DNA-binding domain"/>
    <property type="match status" value="1"/>
</dbReference>
<dbReference type="PANTHER" id="PTHR36206">
    <property type="entry name" value="ASPERCRYPTIN BIOSYNTHESIS CLUSTER-SPECIFIC TRANSCRIPTION REGULATOR ATNN-RELATED"/>
    <property type="match status" value="1"/>
</dbReference>
<dbReference type="InterPro" id="IPR052360">
    <property type="entry name" value="Transcr_Regulatory_Proteins"/>
</dbReference>
<evidence type="ECO:0000256" key="6">
    <source>
        <dbReference type="ARBA" id="ARBA00023242"/>
    </source>
</evidence>
<dbReference type="Pfam" id="PF11951">
    <property type="entry name" value="Fungal_trans_2"/>
    <property type="match status" value="1"/>
</dbReference>
<dbReference type="OrthoDB" id="3172332at2759"/>
<dbReference type="SUPFAM" id="SSF57701">
    <property type="entry name" value="Zn2/Cys6 DNA-binding domain"/>
    <property type="match status" value="1"/>
</dbReference>
<reference evidence="8" key="1">
    <citation type="submission" date="2023-01" db="EMBL/GenBank/DDBJ databases">
        <authorList>
            <person name="Van Ghelder C."/>
            <person name="Rancurel C."/>
        </authorList>
    </citation>
    <scope>NUCLEOTIDE SEQUENCE</scope>
    <source>
        <strain evidence="8">CNCM I-4278</strain>
    </source>
</reference>
<keyword evidence="9" id="KW-1185">Reference proteome</keyword>
<dbReference type="InterPro" id="IPR036864">
    <property type="entry name" value="Zn2-C6_fun-type_DNA-bd_sf"/>
</dbReference>
<dbReference type="InterPro" id="IPR021858">
    <property type="entry name" value="Fun_TF"/>
</dbReference>
<protein>
    <recommendedName>
        <fullName evidence="7">Zn(2)-C6 fungal-type domain-containing protein</fullName>
    </recommendedName>
</protein>
<dbReference type="CDD" id="cd00067">
    <property type="entry name" value="GAL4"/>
    <property type="match status" value="1"/>
</dbReference>
<dbReference type="EMBL" id="CAOQHR010000003">
    <property type="protein sequence ID" value="CAI6331899.1"/>
    <property type="molecule type" value="Genomic_DNA"/>
</dbReference>
<dbReference type="Pfam" id="PF00172">
    <property type="entry name" value="Zn_clus"/>
    <property type="match status" value="1"/>
</dbReference>
<organism evidence="8 9">
    <name type="scientific">Periconia digitata</name>
    <dbReference type="NCBI Taxonomy" id="1303443"/>
    <lineage>
        <taxon>Eukaryota</taxon>
        <taxon>Fungi</taxon>
        <taxon>Dikarya</taxon>
        <taxon>Ascomycota</taxon>
        <taxon>Pezizomycotina</taxon>
        <taxon>Dothideomycetes</taxon>
        <taxon>Pleosporomycetidae</taxon>
        <taxon>Pleosporales</taxon>
        <taxon>Massarineae</taxon>
        <taxon>Periconiaceae</taxon>
        <taxon>Periconia</taxon>
    </lineage>
</organism>
<dbReference type="GO" id="GO:0003677">
    <property type="term" value="F:DNA binding"/>
    <property type="evidence" value="ECO:0007669"/>
    <property type="project" value="UniProtKB-KW"/>
</dbReference>
<evidence type="ECO:0000256" key="2">
    <source>
        <dbReference type="ARBA" id="ARBA00022833"/>
    </source>
</evidence>
<dbReference type="PANTHER" id="PTHR36206:SF16">
    <property type="entry name" value="TRANSCRIPTION FACTOR DOMAIN-CONTAINING PROTEIN-RELATED"/>
    <property type="match status" value="1"/>
</dbReference>
<keyword evidence="4" id="KW-0238">DNA-binding</keyword>
<accession>A0A9W4XKI6</accession>
<dbReference type="PROSITE" id="PS50048">
    <property type="entry name" value="ZN2_CY6_FUNGAL_2"/>
    <property type="match status" value="1"/>
</dbReference>
<dbReference type="PROSITE" id="PS00463">
    <property type="entry name" value="ZN2_CY6_FUNGAL_1"/>
    <property type="match status" value="1"/>
</dbReference>
<keyword evidence="5" id="KW-0804">Transcription</keyword>
<feature type="domain" description="Zn(2)-C6 fungal-type" evidence="7">
    <location>
        <begin position="72"/>
        <end position="100"/>
    </location>
</feature>